<evidence type="ECO:0000313" key="2">
    <source>
        <dbReference type="Proteomes" id="UP000579647"/>
    </source>
</evidence>
<dbReference type="EMBL" id="JACHDO010000002">
    <property type="protein sequence ID" value="MBB5495799.1"/>
    <property type="molecule type" value="Genomic_DNA"/>
</dbReference>
<gene>
    <name evidence="1" type="ORF">HNR07_007018</name>
</gene>
<dbReference type="AlphaFoldDB" id="A0A840WFQ6"/>
<protein>
    <submittedName>
        <fullName evidence="1">Uncharacterized protein</fullName>
    </submittedName>
</protein>
<comment type="caution">
    <text evidence="1">The sequence shown here is derived from an EMBL/GenBank/DDBJ whole genome shotgun (WGS) entry which is preliminary data.</text>
</comment>
<reference evidence="1 2" key="1">
    <citation type="submission" date="2020-08" db="EMBL/GenBank/DDBJ databases">
        <title>Sequencing the genomes of 1000 actinobacteria strains.</title>
        <authorList>
            <person name="Klenk H.-P."/>
        </authorList>
    </citation>
    <scope>NUCLEOTIDE SEQUENCE [LARGE SCALE GENOMIC DNA]</scope>
    <source>
        <strain evidence="1 2">DSM 44598</strain>
    </source>
</reference>
<evidence type="ECO:0000313" key="1">
    <source>
        <dbReference type="EMBL" id="MBB5495799.1"/>
    </source>
</evidence>
<accession>A0A840WFQ6</accession>
<dbReference type="RefSeq" id="WP_184373186.1">
    <property type="nucleotide sequence ID" value="NZ_JACHDO010000002.1"/>
</dbReference>
<organism evidence="1 2">
    <name type="scientific">Nocardiopsis metallicus</name>
    <dbReference type="NCBI Taxonomy" id="179819"/>
    <lineage>
        <taxon>Bacteria</taxon>
        <taxon>Bacillati</taxon>
        <taxon>Actinomycetota</taxon>
        <taxon>Actinomycetes</taxon>
        <taxon>Streptosporangiales</taxon>
        <taxon>Nocardiopsidaceae</taxon>
        <taxon>Nocardiopsis</taxon>
    </lineage>
</organism>
<name>A0A840WFQ6_9ACTN</name>
<dbReference type="Proteomes" id="UP000579647">
    <property type="component" value="Unassembled WGS sequence"/>
</dbReference>
<keyword evidence="2" id="KW-1185">Reference proteome</keyword>
<sequence>MDTIYLVENSTGGYWAKAYQSVAKAKAGVEYWTAKKQIRVRWQPEGFATIAVDAATGERLHTIVGLPVHRDQDAEES</sequence>
<proteinExistence type="predicted"/>